<comment type="caution">
    <text evidence="2">The sequence shown here is derived from an EMBL/GenBank/DDBJ whole genome shotgun (WGS) entry which is preliminary data.</text>
</comment>
<reference evidence="2 3" key="1">
    <citation type="submission" date="2022-01" db="EMBL/GenBank/DDBJ databases">
        <title>Alkalihalobacillus sp. EGI L200015, a novel bacterium isolated from a salt lake sediment.</title>
        <authorList>
            <person name="Gao L."/>
            <person name="Fang B.-Z."/>
            <person name="Li W.-J."/>
        </authorList>
    </citation>
    <scope>NUCLEOTIDE SEQUENCE [LARGE SCALE GENOMIC DNA]</scope>
    <source>
        <strain evidence="2 3">KCTC 12718</strain>
    </source>
</reference>
<dbReference type="PANTHER" id="PTHR42951">
    <property type="entry name" value="METALLO-BETA-LACTAMASE DOMAIN-CONTAINING"/>
    <property type="match status" value="1"/>
</dbReference>
<keyword evidence="3" id="KW-1185">Reference proteome</keyword>
<dbReference type="SMART" id="SM00849">
    <property type="entry name" value="Lactamase_B"/>
    <property type="match status" value="1"/>
</dbReference>
<evidence type="ECO:0000313" key="3">
    <source>
        <dbReference type="Proteomes" id="UP001649381"/>
    </source>
</evidence>
<protein>
    <submittedName>
        <fullName evidence="2">MBL fold metallo-hydrolase</fullName>
    </submittedName>
</protein>
<proteinExistence type="predicted"/>
<dbReference type="Proteomes" id="UP001649381">
    <property type="component" value="Unassembled WGS sequence"/>
</dbReference>
<gene>
    <name evidence="2" type="ORF">L2716_04125</name>
</gene>
<name>A0ABS9GYL7_9BACL</name>
<dbReference type="PANTHER" id="PTHR42951:SF14">
    <property type="entry name" value="METALLO-BETA-LACTAMASE SUPERFAMILY PROTEIN"/>
    <property type="match status" value="1"/>
</dbReference>
<dbReference type="RefSeq" id="WP_236332053.1">
    <property type="nucleotide sequence ID" value="NZ_JAKIJS010000001.1"/>
</dbReference>
<evidence type="ECO:0000259" key="1">
    <source>
        <dbReference type="SMART" id="SM00849"/>
    </source>
</evidence>
<organism evidence="2 3">
    <name type="scientific">Pseudalkalibacillus berkeleyi</name>
    <dbReference type="NCBI Taxonomy" id="1069813"/>
    <lineage>
        <taxon>Bacteria</taxon>
        <taxon>Bacillati</taxon>
        <taxon>Bacillota</taxon>
        <taxon>Bacilli</taxon>
        <taxon>Bacillales</taxon>
        <taxon>Fictibacillaceae</taxon>
        <taxon>Pseudalkalibacillus</taxon>
    </lineage>
</organism>
<dbReference type="Gene3D" id="3.60.15.10">
    <property type="entry name" value="Ribonuclease Z/Hydroxyacylglutathione hydrolase-like"/>
    <property type="match status" value="1"/>
</dbReference>
<evidence type="ECO:0000313" key="2">
    <source>
        <dbReference type="EMBL" id="MCF6136906.1"/>
    </source>
</evidence>
<dbReference type="Pfam" id="PF00753">
    <property type="entry name" value="Lactamase_B"/>
    <property type="match status" value="1"/>
</dbReference>
<dbReference type="EMBL" id="JAKIJS010000001">
    <property type="protein sequence ID" value="MCF6136906.1"/>
    <property type="molecule type" value="Genomic_DNA"/>
</dbReference>
<dbReference type="InterPro" id="IPR036866">
    <property type="entry name" value="RibonucZ/Hydroxyglut_hydro"/>
</dbReference>
<dbReference type="InterPro" id="IPR001279">
    <property type="entry name" value="Metallo-B-lactamas"/>
</dbReference>
<feature type="domain" description="Metallo-beta-lactamase" evidence="1">
    <location>
        <begin position="16"/>
        <end position="205"/>
    </location>
</feature>
<accession>A0ABS9GYL7</accession>
<sequence>MELIQLNHTCYYFNGPVNVGYVNRGNCGLIIDTGIDKQNMKKILKALKDKSLPITHLFISHAHADHYGAADYLQKTIDIYTFAPQVEEAILKYPILEPLYLSQGNRPLNEMRNKFLEAPPTRIDQVVSDGPLSIDGLEVEAIALPGHSIYQVGLKVGHILYAADSYFGEAQLDKHKIPFIIDAQATLASIEKLLSMTNVGMIPGHGVFEEDPTQTLIRNYDHHVNIISNMYDVLSNHKDGCSFEIIMKSLCEHWEVEIASLSIWSLYRTAIYSYLIKGIEDDRISFELKDFAPLFTLNK</sequence>
<dbReference type="SUPFAM" id="SSF56281">
    <property type="entry name" value="Metallo-hydrolase/oxidoreductase"/>
    <property type="match status" value="1"/>
</dbReference>
<dbReference type="CDD" id="cd07743">
    <property type="entry name" value="metallo-hydrolase-like_MBL-fold"/>
    <property type="match status" value="1"/>
</dbReference>
<dbReference type="InterPro" id="IPR050855">
    <property type="entry name" value="NDM-1-like"/>
</dbReference>